<evidence type="ECO:0000313" key="3">
    <source>
        <dbReference type="Proteomes" id="UP000243459"/>
    </source>
</evidence>
<reference evidence="3" key="1">
    <citation type="journal article" date="2017" name="Nat. Commun.">
        <title>The asparagus genome sheds light on the origin and evolution of a young Y chromosome.</title>
        <authorList>
            <person name="Harkess A."/>
            <person name="Zhou J."/>
            <person name="Xu C."/>
            <person name="Bowers J.E."/>
            <person name="Van der Hulst R."/>
            <person name="Ayyampalayam S."/>
            <person name="Mercati F."/>
            <person name="Riccardi P."/>
            <person name="McKain M.R."/>
            <person name="Kakrana A."/>
            <person name="Tang H."/>
            <person name="Ray J."/>
            <person name="Groenendijk J."/>
            <person name="Arikit S."/>
            <person name="Mathioni S.M."/>
            <person name="Nakano M."/>
            <person name="Shan H."/>
            <person name="Telgmann-Rauber A."/>
            <person name="Kanno A."/>
            <person name="Yue Z."/>
            <person name="Chen H."/>
            <person name="Li W."/>
            <person name="Chen Y."/>
            <person name="Xu X."/>
            <person name="Zhang Y."/>
            <person name="Luo S."/>
            <person name="Chen H."/>
            <person name="Gao J."/>
            <person name="Mao Z."/>
            <person name="Pires J.C."/>
            <person name="Luo M."/>
            <person name="Kudrna D."/>
            <person name="Wing R.A."/>
            <person name="Meyers B.C."/>
            <person name="Yi K."/>
            <person name="Kong H."/>
            <person name="Lavrijsen P."/>
            <person name="Sunseri F."/>
            <person name="Falavigna A."/>
            <person name="Ye Y."/>
            <person name="Leebens-Mack J.H."/>
            <person name="Chen G."/>
        </authorList>
    </citation>
    <scope>NUCLEOTIDE SEQUENCE [LARGE SCALE GENOMIC DNA]</scope>
    <source>
        <strain evidence="3">cv. DH0086</strain>
    </source>
</reference>
<organism evidence="2 3">
    <name type="scientific">Asparagus officinalis</name>
    <name type="common">Garden asparagus</name>
    <dbReference type="NCBI Taxonomy" id="4686"/>
    <lineage>
        <taxon>Eukaryota</taxon>
        <taxon>Viridiplantae</taxon>
        <taxon>Streptophyta</taxon>
        <taxon>Embryophyta</taxon>
        <taxon>Tracheophyta</taxon>
        <taxon>Spermatophyta</taxon>
        <taxon>Magnoliopsida</taxon>
        <taxon>Liliopsida</taxon>
        <taxon>Asparagales</taxon>
        <taxon>Asparagaceae</taxon>
        <taxon>Asparagoideae</taxon>
        <taxon>Asparagus</taxon>
    </lineage>
</organism>
<feature type="compositionally biased region" description="Gly residues" evidence="1">
    <location>
        <begin position="223"/>
        <end position="233"/>
    </location>
</feature>
<dbReference type="Proteomes" id="UP000243459">
    <property type="component" value="Chromosome 5"/>
</dbReference>
<feature type="compositionally biased region" description="Basic and acidic residues" evidence="1">
    <location>
        <begin position="152"/>
        <end position="162"/>
    </location>
</feature>
<dbReference type="Gramene" id="ONK70404">
    <property type="protein sequence ID" value="ONK70404"/>
    <property type="gene ID" value="A4U43_C05F33360"/>
</dbReference>
<sequence>MEVGYQMEAEAVMVASVEEMRRGECHQWVPEVAMEILADPCSLAEDYPMELKASMEAPAEEMTVEGVKEVYSQLAPEVAVEMLVGPRHLVEGCQMGPKVASGALDDCLLMEVRSQLAEEGKMVEDQMEMSVALAPMALLRLEPVGSKRRRSARAETPEGKSRAERRRAGAPGGRFGQEFGGWGHGREVVESGGRQRHCGGGERTRWPAGIATGGESAIWTTSGGEGTGAGGGKVFESGRLRRNGEGQVGGQRIVQEGKAREKAPATSPEMYRE</sequence>
<evidence type="ECO:0000313" key="2">
    <source>
        <dbReference type="EMBL" id="ONK70404.1"/>
    </source>
</evidence>
<feature type="compositionally biased region" description="Gly residues" evidence="1">
    <location>
        <begin position="170"/>
        <end position="183"/>
    </location>
</feature>
<name>A0A5P1EX27_ASPOF</name>
<dbReference type="AlphaFoldDB" id="A0A5P1EX27"/>
<dbReference type="EMBL" id="CM007385">
    <property type="protein sequence ID" value="ONK70404.1"/>
    <property type="molecule type" value="Genomic_DNA"/>
</dbReference>
<proteinExistence type="predicted"/>
<gene>
    <name evidence="2" type="ORF">A4U43_C05F33360</name>
</gene>
<keyword evidence="3" id="KW-1185">Reference proteome</keyword>
<protein>
    <submittedName>
        <fullName evidence="2">Uncharacterized protein</fullName>
    </submittedName>
</protein>
<accession>A0A5P1EX27</accession>
<feature type="region of interest" description="Disordered" evidence="1">
    <location>
        <begin position="144"/>
        <end position="183"/>
    </location>
</feature>
<evidence type="ECO:0000256" key="1">
    <source>
        <dbReference type="SAM" id="MobiDB-lite"/>
    </source>
</evidence>
<feature type="region of interest" description="Disordered" evidence="1">
    <location>
        <begin position="219"/>
        <end position="273"/>
    </location>
</feature>